<dbReference type="EMBL" id="JAEPBG010000040">
    <property type="protein sequence ID" value="MBK4739145.1"/>
    <property type="molecule type" value="Genomic_DNA"/>
</dbReference>
<dbReference type="AlphaFoldDB" id="A0A934T156"/>
<reference evidence="1" key="1">
    <citation type="submission" date="2021-01" db="EMBL/GenBank/DDBJ databases">
        <title>Genome sequence of strain Noviherbaspirillum sp. DKR-6.</title>
        <authorList>
            <person name="Chaudhary D.K."/>
        </authorList>
    </citation>
    <scope>NUCLEOTIDE SEQUENCE</scope>
    <source>
        <strain evidence="1">DKR-6</strain>
    </source>
</reference>
<gene>
    <name evidence="1" type="ORF">JJB74_31490</name>
</gene>
<proteinExistence type="predicted"/>
<name>A0A934T156_9BURK</name>
<sequence>MYYKKPHGDYFELVAVNRIYVLQHNGADRLEVILELADGAILKQIYTRTEYADLLNNPPRVIV</sequence>
<organism evidence="1 2">
    <name type="scientific">Noviherbaspirillum pedocola</name>
    <dbReference type="NCBI Taxonomy" id="2801341"/>
    <lineage>
        <taxon>Bacteria</taxon>
        <taxon>Pseudomonadati</taxon>
        <taxon>Pseudomonadota</taxon>
        <taxon>Betaproteobacteria</taxon>
        <taxon>Burkholderiales</taxon>
        <taxon>Oxalobacteraceae</taxon>
        <taxon>Noviherbaspirillum</taxon>
    </lineage>
</organism>
<accession>A0A934T156</accession>
<comment type="caution">
    <text evidence="1">The sequence shown here is derived from an EMBL/GenBank/DDBJ whole genome shotgun (WGS) entry which is preliminary data.</text>
</comment>
<keyword evidence="2" id="KW-1185">Reference proteome</keyword>
<evidence type="ECO:0000313" key="1">
    <source>
        <dbReference type="EMBL" id="MBK4739145.1"/>
    </source>
</evidence>
<protein>
    <submittedName>
        <fullName evidence="1">Uncharacterized protein</fullName>
    </submittedName>
</protein>
<evidence type="ECO:0000313" key="2">
    <source>
        <dbReference type="Proteomes" id="UP000622890"/>
    </source>
</evidence>
<dbReference type="RefSeq" id="WP_200598512.1">
    <property type="nucleotide sequence ID" value="NZ_JAEPBG010000040.1"/>
</dbReference>
<dbReference type="Proteomes" id="UP000622890">
    <property type="component" value="Unassembled WGS sequence"/>
</dbReference>